<keyword evidence="10 12" id="KW-0630">Potassium</keyword>
<reference evidence="14 15" key="2">
    <citation type="submission" date="2019-01" db="EMBL/GenBank/DDBJ databases">
        <authorList>
            <person name="Li Y."/>
        </authorList>
    </citation>
    <scope>NUCLEOTIDE SEQUENCE [LARGE SCALE GENOMIC DNA]</scope>
    <source>
        <strain evidence="14 15">D19-10-3-21</strain>
    </source>
</reference>
<keyword evidence="9 12" id="KW-0460">Magnesium</keyword>
<evidence type="ECO:0000313" key="15">
    <source>
        <dbReference type="Proteomes" id="UP000285295"/>
    </source>
</evidence>
<dbReference type="GO" id="GO:0004747">
    <property type="term" value="F:ribokinase activity"/>
    <property type="evidence" value="ECO:0007669"/>
    <property type="project" value="UniProtKB-UniRule"/>
</dbReference>
<evidence type="ECO:0000256" key="4">
    <source>
        <dbReference type="ARBA" id="ARBA00022679"/>
    </source>
</evidence>
<dbReference type="PROSITE" id="PS00584">
    <property type="entry name" value="PFKB_KINASES_2"/>
    <property type="match status" value="1"/>
</dbReference>
<keyword evidence="5 12" id="KW-0479">Metal-binding</keyword>
<reference evidence="14 15" key="1">
    <citation type="submission" date="2019-01" db="EMBL/GenBank/DDBJ databases">
        <title>Sinorhodobacter populi sp. nov. isolated from the symptomatic bark tissue of Populus euramericana canker.</title>
        <authorList>
            <person name="Xu G."/>
        </authorList>
    </citation>
    <scope>NUCLEOTIDE SEQUENCE [LARGE SCALE GENOMIC DNA]</scope>
    <source>
        <strain evidence="14 15">D19-10-3-21</strain>
    </source>
</reference>
<feature type="binding site" evidence="12">
    <location>
        <position position="234"/>
    </location>
    <ligand>
        <name>K(+)</name>
        <dbReference type="ChEBI" id="CHEBI:29103"/>
    </ligand>
</feature>
<feature type="domain" description="Carbohydrate kinase PfkB" evidence="13">
    <location>
        <begin position="7"/>
        <end position="283"/>
    </location>
</feature>
<evidence type="ECO:0000259" key="13">
    <source>
        <dbReference type="Pfam" id="PF00294"/>
    </source>
</evidence>
<dbReference type="SUPFAM" id="SSF53613">
    <property type="entry name" value="Ribokinase-like"/>
    <property type="match status" value="1"/>
</dbReference>
<dbReference type="Pfam" id="PF00294">
    <property type="entry name" value="PfkB"/>
    <property type="match status" value="1"/>
</dbReference>
<feature type="binding site" evidence="12">
    <location>
        <position position="271"/>
    </location>
    <ligand>
        <name>K(+)</name>
        <dbReference type="ChEBI" id="CHEBI:29103"/>
    </ligand>
</feature>
<dbReference type="EMBL" id="SAUX01000018">
    <property type="protein sequence ID" value="RWR27933.1"/>
    <property type="molecule type" value="Genomic_DNA"/>
</dbReference>
<keyword evidence="11 12" id="KW-0119">Carbohydrate metabolism</keyword>
<dbReference type="UniPathway" id="UPA00916">
    <property type="reaction ID" value="UER00889"/>
</dbReference>
<comment type="similarity">
    <text evidence="12">Belongs to the carbohydrate kinase PfkB family. Ribokinase subfamily.</text>
</comment>
<sequence length="292" mass="29512">MRAIVLGNLALDETFAVDTLPAPGASIAGRAMATELGGKGANQAIVLARALGAAGQVRFVAAIGEDVRGAELARRLTAEPLVADLFRRKGIASDLSVILRDASGENVVVTTQEAAHSITPAEATAVVDTAQAGDLLLMQGNLAPAATGAALRRAGECGLFRVLNPSPVEGCDGRYLALADLVVLNAQEARHFGPDLPARAQVLRTLGAQGAEIWQGGELVAAVAGQAVMAVDPTGAGDCFLGAALAAMMRRGARGLSAADLAFAARAAAITVSRLGTQSAFPTAEEFAGIGP</sequence>
<keyword evidence="7 12" id="KW-0418">Kinase</keyword>
<dbReference type="InterPro" id="IPR002173">
    <property type="entry name" value="Carboh/pur_kinase_PfkB_CS"/>
</dbReference>
<dbReference type="HAMAP" id="MF_01987">
    <property type="entry name" value="Ribokinase"/>
    <property type="match status" value="1"/>
</dbReference>
<dbReference type="RefSeq" id="WP_128238051.1">
    <property type="nucleotide sequence ID" value="NZ_SAUX01000018.1"/>
</dbReference>
<dbReference type="Proteomes" id="UP000285295">
    <property type="component" value="Unassembled WGS sequence"/>
</dbReference>
<evidence type="ECO:0000256" key="6">
    <source>
        <dbReference type="ARBA" id="ARBA00022741"/>
    </source>
</evidence>
<evidence type="ECO:0000256" key="2">
    <source>
        <dbReference type="ARBA" id="ARBA00012035"/>
    </source>
</evidence>
<keyword evidence="12" id="KW-0963">Cytoplasm</keyword>
<evidence type="ECO:0000256" key="11">
    <source>
        <dbReference type="ARBA" id="ARBA00023277"/>
    </source>
</evidence>
<comment type="activity regulation">
    <text evidence="12">Activated by a monovalent cation that binds near, but not in, the active site. The most likely occupant of the site in vivo is potassium. Ion binding induces a conformational change that may alter substrate affinity.</text>
</comment>
<dbReference type="AlphaFoldDB" id="A0A443K5G2"/>
<accession>A0A443K5G2</accession>
<comment type="catalytic activity">
    <reaction evidence="12">
        <text>D-ribose + ATP = D-ribose 5-phosphate + ADP + H(+)</text>
        <dbReference type="Rhea" id="RHEA:13697"/>
        <dbReference type="ChEBI" id="CHEBI:15378"/>
        <dbReference type="ChEBI" id="CHEBI:30616"/>
        <dbReference type="ChEBI" id="CHEBI:47013"/>
        <dbReference type="ChEBI" id="CHEBI:78346"/>
        <dbReference type="ChEBI" id="CHEBI:456216"/>
        <dbReference type="EC" id="2.7.1.15"/>
    </reaction>
</comment>
<feature type="binding site" evidence="12">
    <location>
        <position position="238"/>
    </location>
    <ligand>
        <name>substrate</name>
    </ligand>
</feature>
<evidence type="ECO:0000256" key="8">
    <source>
        <dbReference type="ARBA" id="ARBA00022840"/>
    </source>
</evidence>
<feature type="active site" description="Proton acceptor" evidence="12">
    <location>
        <position position="238"/>
    </location>
</feature>
<dbReference type="GO" id="GO:0019303">
    <property type="term" value="P:D-ribose catabolic process"/>
    <property type="evidence" value="ECO:0007669"/>
    <property type="project" value="UniProtKB-UniRule"/>
</dbReference>
<comment type="pathway">
    <text evidence="12">Carbohydrate metabolism; D-ribose degradation; D-ribose 5-phosphate from beta-D-ribopyranose: step 2/2.</text>
</comment>
<evidence type="ECO:0000256" key="7">
    <source>
        <dbReference type="ARBA" id="ARBA00022777"/>
    </source>
</evidence>
<dbReference type="PRINTS" id="PR00990">
    <property type="entry name" value="RIBOKINASE"/>
</dbReference>
<dbReference type="InterPro" id="IPR029056">
    <property type="entry name" value="Ribokinase-like"/>
</dbReference>
<dbReference type="OrthoDB" id="9792663at2"/>
<dbReference type="Gene3D" id="3.40.1190.20">
    <property type="match status" value="1"/>
</dbReference>
<evidence type="ECO:0000256" key="1">
    <source>
        <dbReference type="ARBA" id="ARBA00005380"/>
    </source>
</evidence>
<feature type="binding site" evidence="12">
    <location>
        <position position="274"/>
    </location>
    <ligand>
        <name>K(+)</name>
        <dbReference type="ChEBI" id="CHEBI:29103"/>
    </ligand>
</feature>
<protein>
    <recommendedName>
        <fullName evidence="3 12">Ribokinase</fullName>
        <shortName evidence="12">RK</shortName>
        <ecNumber evidence="2 12">2.7.1.15</ecNumber>
    </recommendedName>
</protein>
<evidence type="ECO:0000256" key="9">
    <source>
        <dbReference type="ARBA" id="ARBA00022842"/>
    </source>
</evidence>
<evidence type="ECO:0000256" key="3">
    <source>
        <dbReference type="ARBA" id="ARBA00016943"/>
    </source>
</evidence>
<feature type="binding site" evidence="12">
    <location>
        <begin position="237"/>
        <end position="238"/>
    </location>
    <ligand>
        <name>ATP</name>
        <dbReference type="ChEBI" id="CHEBI:30616"/>
    </ligand>
</feature>
<dbReference type="GO" id="GO:0005829">
    <property type="term" value="C:cytosol"/>
    <property type="evidence" value="ECO:0007669"/>
    <property type="project" value="TreeGrafter"/>
</dbReference>
<evidence type="ECO:0000256" key="12">
    <source>
        <dbReference type="HAMAP-Rule" id="MF_01987"/>
    </source>
</evidence>
<proteinExistence type="inferred from homology"/>
<feature type="binding site" evidence="12">
    <location>
        <position position="185"/>
    </location>
    <ligand>
        <name>ATP</name>
        <dbReference type="ChEBI" id="CHEBI:30616"/>
    </ligand>
</feature>
<name>A0A443K5G2_9RHOB</name>
<feature type="binding site" evidence="12">
    <location>
        <begin position="38"/>
        <end position="42"/>
    </location>
    <ligand>
        <name>substrate</name>
    </ligand>
</feature>
<comment type="cofactor">
    <cofactor evidence="12">
        <name>Mg(2+)</name>
        <dbReference type="ChEBI" id="CHEBI:18420"/>
    </cofactor>
    <text evidence="12">Requires a divalent cation, most likely magnesium in vivo, as an electrophilic catalyst to aid phosphoryl group transfer. It is the chelate of the metal and the nucleotide that is the actual substrate.</text>
</comment>
<evidence type="ECO:0000313" key="14">
    <source>
        <dbReference type="EMBL" id="RWR27933.1"/>
    </source>
</evidence>
<dbReference type="GO" id="GO:0005524">
    <property type="term" value="F:ATP binding"/>
    <property type="evidence" value="ECO:0007669"/>
    <property type="project" value="UniProtKB-UniRule"/>
</dbReference>
<dbReference type="GO" id="GO:0046872">
    <property type="term" value="F:metal ion binding"/>
    <property type="evidence" value="ECO:0007669"/>
    <property type="project" value="UniProtKB-KW"/>
</dbReference>
<feature type="binding site" evidence="12">
    <location>
        <begin position="10"/>
        <end position="12"/>
    </location>
    <ligand>
        <name>substrate</name>
    </ligand>
</feature>
<dbReference type="InterPro" id="IPR011611">
    <property type="entry name" value="PfkB_dom"/>
</dbReference>
<comment type="caution">
    <text evidence="12">Lacks conserved residue(s) required for the propagation of feature annotation.</text>
</comment>
<gene>
    <name evidence="12" type="primary">rbsK</name>
    <name evidence="14" type="ORF">D2T31_15550</name>
</gene>
<dbReference type="InterPro" id="IPR011877">
    <property type="entry name" value="Ribokinase"/>
</dbReference>
<dbReference type="EC" id="2.7.1.15" evidence="2 12"/>
<feature type="binding site" evidence="12">
    <location>
        <begin position="205"/>
        <end position="210"/>
    </location>
    <ligand>
        <name>ATP</name>
        <dbReference type="ChEBI" id="CHEBI:30616"/>
    </ligand>
</feature>
<feature type="binding site" evidence="12">
    <location>
        <position position="232"/>
    </location>
    <ligand>
        <name>K(+)</name>
        <dbReference type="ChEBI" id="CHEBI:29103"/>
    </ligand>
</feature>
<keyword evidence="6 12" id="KW-0547">Nucleotide-binding</keyword>
<keyword evidence="8 12" id="KW-0067">ATP-binding</keyword>
<feature type="binding site" evidence="12">
    <location>
        <position position="276"/>
    </location>
    <ligand>
        <name>K(+)</name>
        <dbReference type="ChEBI" id="CHEBI:29103"/>
    </ligand>
</feature>
<evidence type="ECO:0000256" key="5">
    <source>
        <dbReference type="ARBA" id="ARBA00022723"/>
    </source>
</evidence>
<comment type="similarity">
    <text evidence="1">Belongs to the carbohydrate kinase pfkB family.</text>
</comment>
<dbReference type="InterPro" id="IPR002139">
    <property type="entry name" value="Ribo/fructo_kinase"/>
</dbReference>
<comment type="caution">
    <text evidence="14">The sequence shown here is derived from an EMBL/GenBank/DDBJ whole genome shotgun (WGS) entry which is preliminary data.</text>
</comment>
<comment type="subcellular location">
    <subcellularLocation>
        <location evidence="12">Cytoplasm</location>
    </subcellularLocation>
</comment>
<dbReference type="PANTHER" id="PTHR10584">
    <property type="entry name" value="SUGAR KINASE"/>
    <property type="match status" value="1"/>
</dbReference>
<evidence type="ECO:0000256" key="10">
    <source>
        <dbReference type="ARBA" id="ARBA00022958"/>
    </source>
</evidence>
<comment type="subunit">
    <text evidence="12">Homodimer.</text>
</comment>
<dbReference type="PANTHER" id="PTHR10584:SF166">
    <property type="entry name" value="RIBOKINASE"/>
    <property type="match status" value="1"/>
</dbReference>
<organism evidence="14 15">
    <name type="scientific">Paenirhodobacter populi</name>
    <dbReference type="NCBI Taxonomy" id="2306993"/>
    <lineage>
        <taxon>Bacteria</taxon>
        <taxon>Pseudomonadati</taxon>
        <taxon>Pseudomonadota</taxon>
        <taxon>Alphaproteobacteria</taxon>
        <taxon>Rhodobacterales</taxon>
        <taxon>Rhodobacter group</taxon>
        <taxon>Paenirhodobacter</taxon>
    </lineage>
</organism>
<keyword evidence="4 12" id="KW-0808">Transferase</keyword>
<comment type="function">
    <text evidence="12">Catalyzes the phosphorylation of ribose at O-5 in a reaction requiring ATP and magnesium. The resulting D-ribose-5-phosphate can then be used either for sythesis of nucleotides, histidine, and tryptophan, or as a component of the pentose phosphate pathway.</text>
</comment>